<gene>
    <name evidence="3" type="ORF">FDP41_003459</name>
</gene>
<keyword evidence="2" id="KW-0812">Transmembrane</keyword>
<feature type="transmembrane region" description="Helical" evidence="2">
    <location>
        <begin position="259"/>
        <end position="282"/>
    </location>
</feature>
<dbReference type="AlphaFoldDB" id="A0A6A5BKE3"/>
<keyword evidence="2" id="KW-1133">Transmembrane helix</keyword>
<feature type="region of interest" description="Disordered" evidence="1">
    <location>
        <begin position="85"/>
        <end position="108"/>
    </location>
</feature>
<proteinExistence type="predicted"/>
<dbReference type="VEuPathDB" id="AmoebaDB:NfTy_071170"/>
<protein>
    <submittedName>
        <fullName evidence="3">Uncharacterized protein</fullName>
    </submittedName>
</protein>
<dbReference type="GeneID" id="68110677"/>
<dbReference type="OMA" id="NEFNPNK"/>
<evidence type="ECO:0000313" key="3">
    <source>
        <dbReference type="EMBL" id="KAF0977467.1"/>
    </source>
</evidence>
<reference evidence="3 4" key="1">
    <citation type="journal article" date="2019" name="Sci. Rep.">
        <title>Nanopore sequencing improves the draft genome of the human pathogenic amoeba Naegleria fowleri.</title>
        <authorList>
            <person name="Liechti N."/>
            <person name="Schurch N."/>
            <person name="Bruggmann R."/>
            <person name="Wittwer M."/>
        </authorList>
    </citation>
    <scope>NUCLEOTIDE SEQUENCE [LARGE SCALE GENOMIC DNA]</scope>
    <source>
        <strain evidence="3 4">ATCC 30894</strain>
    </source>
</reference>
<comment type="caution">
    <text evidence="3">The sequence shown here is derived from an EMBL/GenBank/DDBJ whole genome shotgun (WGS) entry which is preliminary data.</text>
</comment>
<name>A0A6A5BKE3_NAEFO</name>
<accession>A0A6A5BKE3</accession>
<keyword evidence="4" id="KW-1185">Reference proteome</keyword>
<feature type="compositionally biased region" description="Polar residues" evidence="1">
    <location>
        <begin position="93"/>
        <end position="102"/>
    </location>
</feature>
<dbReference type="RefSeq" id="XP_044562180.1">
    <property type="nucleotide sequence ID" value="XM_044706765.1"/>
</dbReference>
<dbReference type="VEuPathDB" id="AmoebaDB:FDP41_003459"/>
<evidence type="ECO:0000256" key="2">
    <source>
        <dbReference type="SAM" id="Phobius"/>
    </source>
</evidence>
<feature type="region of interest" description="Disordered" evidence="1">
    <location>
        <begin position="1"/>
        <end position="21"/>
    </location>
</feature>
<dbReference type="EMBL" id="VFQX01000034">
    <property type="protein sequence ID" value="KAF0977467.1"/>
    <property type="molecule type" value="Genomic_DNA"/>
</dbReference>
<dbReference type="Proteomes" id="UP000444721">
    <property type="component" value="Unassembled WGS sequence"/>
</dbReference>
<sequence length="363" mass="41030">MNNNSKQDEASSSSSSSSSLAPNTLFNIRELAEMAVYASLVGGLFGGIRGFLQIRKAHIPTSTLEKMRTNMFYRIQLQQQQQEFTQVEKENEFNPNKSQQSEKQYDPKTARVDRKHVILGYVFHQLIRNATNAGIFAFTFSLADLSLRNFNIFNPIRYVNDDDDDEKSKTSLHSSSNKILQKIHDYSEKIYKMTLTDEQIEIIEKSEAIKQRLNQLNLLHKPLAGAFAGGVFGLLASVPNLFLGIGTMSSAISISTSSFAYGLLFGALSAVFILPLQSFYIVERLNRYNAVDKKQVEASKELLTSKEKVRKVINVSSDSEQTKMIHQFVQNEQNFLNELEKISEKIGKMKSLEEADSPNKDQQ</sequence>
<organism evidence="3 4">
    <name type="scientific">Naegleria fowleri</name>
    <name type="common">Brain eating amoeba</name>
    <dbReference type="NCBI Taxonomy" id="5763"/>
    <lineage>
        <taxon>Eukaryota</taxon>
        <taxon>Discoba</taxon>
        <taxon>Heterolobosea</taxon>
        <taxon>Tetramitia</taxon>
        <taxon>Eutetramitia</taxon>
        <taxon>Vahlkampfiidae</taxon>
        <taxon>Naegleria</taxon>
    </lineage>
</organism>
<feature type="transmembrane region" description="Helical" evidence="2">
    <location>
        <begin position="223"/>
        <end position="247"/>
    </location>
</feature>
<evidence type="ECO:0000256" key="1">
    <source>
        <dbReference type="SAM" id="MobiDB-lite"/>
    </source>
</evidence>
<dbReference type="OrthoDB" id="10266143at2759"/>
<dbReference type="VEuPathDB" id="AmoebaDB:NF0063240"/>
<keyword evidence="2" id="KW-0472">Membrane</keyword>
<evidence type="ECO:0000313" key="4">
    <source>
        <dbReference type="Proteomes" id="UP000444721"/>
    </source>
</evidence>